<accession>A0A9N8JP27</accession>
<protein>
    <recommendedName>
        <fullName evidence="1">F-box domain-containing protein</fullName>
    </recommendedName>
</protein>
<dbReference type="AlphaFoldDB" id="A0A9N8JP27"/>
<evidence type="ECO:0000313" key="3">
    <source>
        <dbReference type="Proteomes" id="UP000714618"/>
    </source>
</evidence>
<reference evidence="2" key="1">
    <citation type="submission" date="2020-06" db="EMBL/GenBank/DDBJ databases">
        <authorList>
            <person name="Onetto C."/>
        </authorList>
    </citation>
    <scope>NUCLEOTIDE SEQUENCE</scope>
</reference>
<dbReference type="InterPro" id="IPR032675">
    <property type="entry name" value="LRR_dom_sf"/>
</dbReference>
<dbReference type="InterPro" id="IPR001810">
    <property type="entry name" value="F-box_dom"/>
</dbReference>
<organism evidence="2 3">
    <name type="scientific">Aureobasidium mustum</name>
    <dbReference type="NCBI Taxonomy" id="2773714"/>
    <lineage>
        <taxon>Eukaryota</taxon>
        <taxon>Fungi</taxon>
        <taxon>Dikarya</taxon>
        <taxon>Ascomycota</taxon>
        <taxon>Pezizomycotina</taxon>
        <taxon>Dothideomycetes</taxon>
        <taxon>Dothideomycetidae</taxon>
        <taxon>Dothideales</taxon>
        <taxon>Saccotheciaceae</taxon>
        <taxon>Aureobasidium</taxon>
    </lineage>
</organism>
<dbReference type="SUPFAM" id="SSF52047">
    <property type="entry name" value="RNI-like"/>
    <property type="match status" value="1"/>
</dbReference>
<sequence>MPYLADLPTELEIQILEYLADDKRALNSVIRVNRAWNMHAINLLWRHASAQDLAKIEPFPRRQYYADMVIELDVKTRQCYQRFRFLLFTTLTEVILDPPLFDSMPLMRSIRLRPCLQPTLRKLHLEPGFVLTEDALDMISLCCPLLEDLKLSSRLVFGDSDEYLTHSTFNLPKLSRLVLAWEYKYSSPALERLGHQLPSLEHLEVRWHDLDVWEQEPSMAVFPRLKFLELDCPPYSPRLNL</sequence>
<dbReference type="EMBL" id="CAIJEO010000004">
    <property type="protein sequence ID" value="CAD0091313.1"/>
    <property type="molecule type" value="Genomic_DNA"/>
</dbReference>
<proteinExistence type="predicted"/>
<dbReference type="InterPro" id="IPR036047">
    <property type="entry name" value="F-box-like_dom_sf"/>
</dbReference>
<name>A0A9N8JP27_9PEZI</name>
<dbReference type="Proteomes" id="UP000714618">
    <property type="component" value="Unassembled WGS sequence"/>
</dbReference>
<evidence type="ECO:0000313" key="2">
    <source>
        <dbReference type="EMBL" id="CAD0091313.1"/>
    </source>
</evidence>
<evidence type="ECO:0000259" key="1">
    <source>
        <dbReference type="Pfam" id="PF12937"/>
    </source>
</evidence>
<dbReference type="OrthoDB" id="3846956at2759"/>
<gene>
    <name evidence="2" type="ORF">AWRI4233_LOCUS3223</name>
</gene>
<comment type="caution">
    <text evidence="2">The sequence shown here is derived from an EMBL/GenBank/DDBJ whole genome shotgun (WGS) entry which is preliminary data.</text>
</comment>
<dbReference type="Pfam" id="PF12937">
    <property type="entry name" value="F-box-like"/>
    <property type="match status" value="1"/>
</dbReference>
<feature type="domain" description="F-box" evidence="1">
    <location>
        <begin position="4"/>
        <end position="48"/>
    </location>
</feature>
<dbReference type="Gene3D" id="3.80.10.10">
    <property type="entry name" value="Ribonuclease Inhibitor"/>
    <property type="match status" value="1"/>
</dbReference>
<keyword evidence="3" id="KW-1185">Reference proteome</keyword>
<dbReference type="SUPFAM" id="SSF81383">
    <property type="entry name" value="F-box domain"/>
    <property type="match status" value="1"/>
</dbReference>